<dbReference type="InterPro" id="IPR038555">
    <property type="entry name" value="Zincin_1_sf"/>
</dbReference>
<protein>
    <recommendedName>
        <fullName evidence="4">Metallopeptidase family protein</fullName>
    </recommendedName>
</protein>
<evidence type="ECO:0000313" key="2">
    <source>
        <dbReference type="EMBL" id="UNZ05434.1"/>
    </source>
</evidence>
<dbReference type="InterPro" id="IPR010428">
    <property type="entry name" value="Zincin_1"/>
</dbReference>
<accession>A0ABY3Z618</accession>
<dbReference type="SUPFAM" id="SSF55486">
    <property type="entry name" value="Metalloproteases ('zincins'), catalytic domain"/>
    <property type="match status" value="1"/>
</dbReference>
<gene>
    <name evidence="2" type="ORF">SRIMR7_25075</name>
</gene>
<dbReference type="EMBL" id="CP094298">
    <property type="protein sequence ID" value="UNZ05434.1"/>
    <property type="molecule type" value="Genomic_DNA"/>
</dbReference>
<dbReference type="Gene3D" id="3.30.2010.20">
    <property type="match status" value="1"/>
</dbReference>
<reference evidence="2 3" key="1">
    <citation type="submission" date="2022-03" db="EMBL/GenBank/DDBJ databases">
        <title>Complete genome of Streptomyces rimosus ssp. rimosus R7 (=ATCC 10970).</title>
        <authorList>
            <person name="Beganovic S."/>
            <person name="Ruckert C."/>
            <person name="Busche T."/>
            <person name="Kalinowski J."/>
            <person name="Wittmann C."/>
        </authorList>
    </citation>
    <scope>NUCLEOTIDE SEQUENCE [LARGE SCALE GENOMIC DNA]</scope>
    <source>
        <strain evidence="2 3">R7</strain>
    </source>
</reference>
<dbReference type="CDD" id="cd12954">
    <property type="entry name" value="MMP_TTHA0227_like_1"/>
    <property type="match status" value="1"/>
</dbReference>
<dbReference type="Proteomes" id="UP000829494">
    <property type="component" value="Chromosome"/>
</dbReference>
<evidence type="ECO:0000256" key="1">
    <source>
        <dbReference type="SAM" id="MobiDB-lite"/>
    </source>
</evidence>
<evidence type="ECO:0000313" key="3">
    <source>
        <dbReference type="Proteomes" id="UP000829494"/>
    </source>
</evidence>
<dbReference type="Pfam" id="PF06262">
    <property type="entry name" value="Zincin_1"/>
    <property type="match status" value="1"/>
</dbReference>
<name>A0ABY3Z618_STRRM</name>
<feature type="compositionally biased region" description="Basic residues" evidence="1">
    <location>
        <begin position="119"/>
        <end position="128"/>
    </location>
</feature>
<feature type="compositionally biased region" description="Gly residues" evidence="1">
    <location>
        <begin position="98"/>
        <end position="109"/>
    </location>
</feature>
<sequence length="257" mass="28098">MRLTCGRQARPTGEALRRTAQGVKTRHDCVHFVSFLMLFTVRRMVANGRNEPMTGHSPTWHRIRRSPAPPAPGRLRSVLMDNPVPPPADAGGTPAPAGTGGTTAPGGAGRSPAPAEPRPRRRDRHGRGMRGPVAPPQVPLSVSRADAFVDLVYDSRDRLERRWPQLADVDFLVVEVPGFGPDGAAGLPDDEETVPLGRLLPADGDRRDQVLVYRRPVEIRTKNRDERALLVHEVVVEQVAELLGLAPESVDPRYGQD</sequence>
<feature type="region of interest" description="Disordered" evidence="1">
    <location>
        <begin position="50"/>
        <end position="138"/>
    </location>
</feature>
<keyword evidence="3" id="KW-1185">Reference proteome</keyword>
<evidence type="ECO:0008006" key="4">
    <source>
        <dbReference type="Google" id="ProtNLM"/>
    </source>
</evidence>
<organism evidence="2 3">
    <name type="scientific">Streptomyces rimosus subsp. rimosus</name>
    <dbReference type="NCBI Taxonomy" id="132474"/>
    <lineage>
        <taxon>Bacteria</taxon>
        <taxon>Bacillati</taxon>
        <taxon>Actinomycetota</taxon>
        <taxon>Actinomycetes</taxon>
        <taxon>Kitasatosporales</taxon>
        <taxon>Streptomycetaceae</taxon>
        <taxon>Streptomyces</taxon>
    </lineage>
</organism>
<proteinExistence type="predicted"/>